<dbReference type="PIRSF" id="PIRSF037420">
    <property type="entry name" value="PQQ_syn_pqqE"/>
    <property type="match status" value="1"/>
</dbReference>
<dbReference type="CDD" id="cd01335">
    <property type="entry name" value="Radical_SAM"/>
    <property type="match status" value="1"/>
</dbReference>
<dbReference type="SUPFAM" id="SSF102114">
    <property type="entry name" value="Radical SAM enzymes"/>
    <property type="match status" value="1"/>
</dbReference>
<proteinExistence type="predicted"/>
<evidence type="ECO:0000256" key="4">
    <source>
        <dbReference type="ARBA" id="ARBA00022723"/>
    </source>
</evidence>
<dbReference type="InterPro" id="IPR027583">
    <property type="entry name" value="rSAM_ACGX"/>
</dbReference>
<evidence type="ECO:0000256" key="5">
    <source>
        <dbReference type="ARBA" id="ARBA00023004"/>
    </source>
</evidence>
<keyword evidence="2" id="KW-0004">4Fe-4S</keyword>
<evidence type="ECO:0000256" key="1">
    <source>
        <dbReference type="ARBA" id="ARBA00001966"/>
    </source>
</evidence>
<dbReference type="SFLD" id="SFLDG01386">
    <property type="entry name" value="main_SPASM_domain-containing"/>
    <property type="match status" value="1"/>
</dbReference>
<evidence type="ECO:0000313" key="8">
    <source>
        <dbReference type="EMBL" id="VUX17838.1"/>
    </source>
</evidence>
<dbReference type="Gene3D" id="3.20.20.70">
    <property type="entry name" value="Aldolase class I"/>
    <property type="match status" value="1"/>
</dbReference>
<dbReference type="Pfam" id="PF04055">
    <property type="entry name" value="Radical_SAM"/>
    <property type="match status" value="1"/>
</dbReference>
<gene>
    <name evidence="8" type="primary">albA</name>
    <name evidence="8" type="ORF">RTSSTS7063_02359</name>
</gene>
<dbReference type="InterPro" id="IPR058240">
    <property type="entry name" value="rSAM_sf"/>
</dbReference>
<evidence type="ECO:0000313" key="9">
    <source>
        <dbReference type="Proteomes" id="UP000363661"/>
    </source>
</evidence>
<keyword evidence="6" id="KW-0411">Iron-sulfur</keyword>
<evidence type="ECO:0000256" key="2">
    <source>
        <dbReference type="ARBA" id="ARBA00022485"/>
    </source>
</evidence>
<dbReference type="SFLD" id="SFLDS00029">
    <property type="entry name" value="Radical_SAM"/>
    <property type="match status" value="1"/>
</dbReference>
<sequence>MSQYFSFQWHITDECDQRCKHCYIFSGEGCKDLKSMTWKQMTEVVASCEDFCKVYGRVPYFYITGGDPILHPDFWKLMVLLKSKKIPFTLMGNPFHLNDEICRMLKVCGCEKYQMSLDGMRETHDWFRKPGSFDLTIEKIGCLNRAGIKSVIMSTVSKTNMDEIPNIIDEVVKAKAKVFAFSRYVPTGGEVDTSMTPEEYRKLLEVCDAKYKAYEKAGCETYFNKKDHLWTLYEYETGQFKLPESTEAGMIYGGCNCGNCHITISSNGDIMACRRVTDSKVANNFEDRLADVWICQMEKYRDYDKFVKCSKCELKAWCRGCPAVANGTSGNFYGADPQCWKGKNEITGEVLPC</sequence>
<keyword evidence="4" id="KW-0479">Metal-binding</keyword>
<dbReference type="SFLD" id="SFLDG01067">
    <property type="entry name" value="SPASM/twitch_domain_containing"/>
    <property type="match status" value="1"/>
</dbReference>
<dbReference type="PANTHER" id="PTHR11228">
    <property type="entry name" value="RADICAL SAM DOMAIN PROTEIN"/>
    <property type="match status" value="1"/>
</dbReference>
<dbReference type="AlphaFoldDB" id="A0A564UE05"/>
<organism evidence="8 9">
    <name type="scientific">[Ruminococcus] torques</name>
    <dbReference type="NCBI Taxonomy" id="33039"/>
    <lineage>
        <taxon>Bacteria</taxon>
        <taxon>Bacillati</taxon>
        <taxon>Bacillota</taxon>
        <taxon>Clostridia</taxon>
        <taxon>Lachnospirales</taxon>
        <taxon>Lachnospiraceae</taxon>
        <taxon>Mediterraneibacter</taxon>
    </lineage>
</organism>
<dbReference type="GO" id="GO:0046872">
    <property type="term" value="F:metal ion binding"/>
    <property type="evidence" value="ECO:0007669"/>
    <property type="project" value="UniProtKB-KW"/>
</dbReference>
<evidence type="ECO:0000256" key="3">
    <source>
        <dbReference type="ARBA" id="ARBA00022691"/>
    </source>
</evidence>
<dbReference type="InterPro" id="IPR017200">
    <property type="entry name" value="PqqE-like"/>
</dbReference>
<dbReference type="GO" id="GO:0003824">
    <property type="term" value="F:catalytic activity"/>
    <property type="evidence" value="ECO:0007669"/>
    <property type="project" value="InterPro"/>
</dbReference>
<dbReference type="InterPro" id="IPR050377">
    <property type="entry name" value="Radical_SAM_PqqE_MftC-like"/>
</dbReference>
<name>A0A564UE05_9FIRM</name>
<evidence type="ECO:0000256" key="6">
    <source>
        <dbReference type="ARBA" id="ARBA00023014"/>
    </source>
</evidence>
<comment type="cofactor">
    <cofactor evidence="1">
        <name>[4Fe-4S] cluster</name>
        <dbReference type="ChEBI" id="CHEBI:49883"/>
    </cofactor>
</comment>
<reference evidence="8 9" key="1">
    <citation type="submission" date="2019-07" db="EMBL/GenBank/DDBJ databases">
        <authorList>
            <person name="Hibberd C M."/>
            <person name="Gehrig L. J."/>
            <person name="Chang H.-W."/>
            <person name="Venkatesh S."/>
        </authorList>
    </citation>
    <scope>NUCLEOTIDE SEQUENCE [LARGE SCALE GENOMIC DNA]</scope>
    <source>
        <strain evidence="8">Ruminococcus_torques_SSTS_Bg7063</strain>
    </source>
</reference>
<dbReference type="RefSeq" id="WP_144367618.1">
    <property type="nucleotide sequence ID" value="NZ_CABHNA010000077.1"/>
</dbReference>
<dbReference type="InterPro" id="IPR006638">
    <property type="entry name" value="Elp3/MiaA/NifB-like_rSAM"/>
</dbReference>
<dbReference type="InterPro" id="IPR013785">
    <property type="entry name" value="Aldolase_TIM"/>
</dbReference>
<accession>A0A564UE05</accession>
<dbReference type="Pfam" id="PF13186">
    <property type="entry name" value="SPASM"/>
    <property type="match status" value="1"/>
</dbReference>
<dbReference type="InterPro" id="IPR023885">
    <property type="entry name" value="4Fe4S-binding_SPASM_dom"/>
</dbReference>
<keyword evidence="5" id="KW-0408">Iron</keyword>
<dbReference type="GO" id="GO:0051539">
    <property type="term" value="F:4 iron, 4 sulfur cluster binding"/>
    <property type="evidence" value="ECO:0007669"/>
    <property type="project" value="UniProtKB-KW"/>
</dbReference>
<keyword evidence="9" id="KW-1185">Reference proteome</keyword>
<dbReference type="NCBIfam" id="TIGR04340">
    <property type="entry name" value="rSAM_ACGX"/>
    <property type="match status" value="1"/>
</dbReference>
<feature type="domain" description="Radical SAM core" evidence="7">
    <location>
        <begin position="1"/>
        <end position="213"/>
    </location>
</feature>
<dbReference type="InterPro" id="IPR007197">
    <property type="entry name" value="rSAM"/>
</dbReference>
<dbReference type="PROSITE" id="PS51918">
    <property type="entry name" value="RADICAL_SAM"/>
    <property type="match status" value="1"/>
</dbReference>
<dbReference type="PANTHER" id="PTHR11228:SF7">
    <property type="entry name" value="PQQA PEPTIDE CYCLASE"/>
    <property type="match status" value="1"/>
</dbReference>
<dbReference type="Proteomes" id="UP000363661">
    <property type="component" value="Unassembled WGS sequence"/>
</dbReference>
<protein>
    <submittedName>
        <fullName evidence="8">Antilisterial bacteriocin subtilosin biosynthesis protein AlbA</fullName>
    </submittedName>
</protein>
<evidence type="ECO:0000259" key="7">
    <source>
        <dbReference type="PROSITE" id="PS51918"/>
    </source>
</evidence>
<dbReference type="SMART" id="SM00729">
    <property type="entry name" value="Elp3"/>
    <property type="match status" value="1"/>
</dbReference>
<dbReference type="EMBL" id="CABHNA010000077">
    <property type="protein sequence ID" value="VUX17838.1"/>
    <property type="molecule type" value="Genomic_DNA"/>
</dbReference>
<keyword evidence="3" id="KW-0949">S-adenosyl-L-methionine</keyword>